<dbReference type="AlphaFoldDB" id="A0AAV9W2E1"/>
<feature type="region of interest" description="Disordered" evidence="1">
    <location>
        <begin position="49"/>
        <end position="93"/>
    </location>
</feature>
<sequence length="105" mass="11485">MPFRNFRRTSKNKAKSSAVPKRLTSVSLSSTTRIRKSEELSLRRLSIQGTLLPEPPRTSGCATHGKLSISKSTTASPLNKAKIASDSDNNGTFQPYKRIALPLLS</sequence>
<feature type="region of interest" description="Disordered" evidence="1">
    <location>
        <begin position="1"/>
        <end position="30"/>
    </location>
</feature>
<gene>
    <name evidence="2" type="ORF">TWF481_008949</name>
</gene>
<name>A0AAV9W2E1_9PEZI</name>
<evidence type="ECO:0000313" key="2">
    <source>
        <dbReference type="EMBL" id="KAK6501101.1"/>
    </source>
</evidence>
<feature type="compositionally biased region" description="Basic residues" evidence="1">
    <location>
        <begin position="1"/>
        <end position="14"/>
    </location>
</feature>
<dbReference type="Proteomes" id="UP001370758">
    <property type="component" value="Unassembled WGS sequence"/>
</dbReference>
<proteinExistence type="predicted"/>
<comment type="caution">
    <text evidence="2">The sequence shown here is derived from an EMBL/GenBank/DDBJ whole genome shotgun (WGS) entry which is preliminary data.</text>
</comment>
<dbReference type="EMBL" id="JAVHJL010000006">
    <property type="protein sequence ID" value="KAK6501101.1"/>
    <property type="molecule type" value="Genomic_DNA"/>
</dbReference>
<reference evidence="2 3" key="1">
    <citation type="submission" date="2023-08" db="EMBL/GenBank/DDBJ databases">
        <authorList>
            <person name="Palmer J.M."/>
        </authorList>
    </citation>
    <scope>NUCLEOTIDE SEQUENCE [LARGE SCALE GENOMIC DNA]</scope>
    <source>
        <strain evidence="2 3">TWF481</strain>
    </source>
</reference>
<accession>A0AAV9W2E1</accession>
<evidence type="ECO:0000313" key="3">
    <source>
        <dbReference type="Proteomes" id="UP001370758"/>
    </source>
</evidence>
<organism evidence="2 3">
    <name type="scientific">Arthrobotrys musiformis</name>
    <dbReference type="NCBI Taxonomy" id="47236"/>
    <lineage>
        <taxon>Eukaryota</taxon>
        <taxon>Fungi</taxon>
        <taxon>Dikarya</taxon>
        <taxon>Ascomycota</taxon>
        <taxon>Pezizomycotina</taxon>
        <taxon>Orbiliomycetes</taxon>
        <taxon>Orbiliales</taxon>
        <taxon>Orbiliaceae</taxon>
        <taxon>Arthrobotrys</taxon>
    </lineage>
</organism>
<evidence type="ECO:0000256" key="1">
    <source>
        <dbReference type="SAM" id="MobiDB-lite"/>
    </source>
</evidence>
<protein>
    <submittedName>
        <fullName evidence="2">Uncharacterized protein</fullName>
    </submittedName>
</protein>
<keyword evidence="3" id="KW-1185">Reference proteome</keyword>